<dbReference type="InterPro" id="IPR000196">
    <property type="entry name" value="Ribosomal_eL19_dom"/>
</dbReference>
<dbReference type="Pfam" id="PF25476">
    <property type="entry name" value="Ribosomal_L19e_C"/>
    <property type="match status" value="1"/>
</dbReference>
<evidence type="ECO:0000256" key="2">
    <source>
        <dbReference type="SAM" id="SignalP"/>
    </source>
</evidence>
<keyword evidence="2" id="KW-0732">Signal</keyword>
<evidence type="ECO:0000313" key="4">
    <source>
        <dbReference type="EMBL" id="KAK1338020.1"/>
    </source>
</evidence>
<dbReference type="Pfam" id="PF05612">
    <property type="entry name" value="Leg1"/>
    <property type="match status" value="2"/>
</dbReference>
<dbReference type="Gene3D" id="1.10.1200.240">
    <property type="match status" value="1"/>
</dbReference>
<feature type="region of interest" description="Disordered" evidence="1">
    <location>
        <begin position="172"/>
        <end position="193"/>
    </location>
</feature>
<dbReference type="EMBL" id="JAULJE010000010">
    <property type="protein sequence ID" value="KAK1338020.1"/>
    <property type="molecule type" value="Genomic_DNA"/>
</dbReference>
<comment type="caution">
    <text evidence="4">The sequence shown here is derived from an EMBL/GenBank/DDBJ whole genome shotgun (WGS) entry which is preliminary data.</text>
</comment>
<dbReference type="SUPFAM" id="SSF48140">
    <property type="entry name" value="Ribosomal protein L19 (L19e)"/>
    <property type="match status" value="1"/>
</dbReference>
<proteinExistence type="predicted"/>
<dbReference type="AlphaFoldDB" id="A0AA40HVC7"/>
<dbReference type="PANTHER" id="PTHR18820">
    <property type="entry name" value="LEG1"/>
    <property type="match status" value="1"/>
</dbReference>
<organism evidence="4 5">
    <name type="scientific">Cnephaeus nilssonii</name>
    <name type="common">Northern bat</name>
    <name type="synonym">Eptesicus nilssonii</name>
    <dbReference type="NCBI Taxonomy" id="3371016"/>
    <lineage>
        <taxon>Eukaryota</taxon>
        <taxon>Metazoa</taxon>
        <taxon>Chordata</taxon>
        <taxon>Craniata</taxon>
        <taxon>Vertebrata</taxon>
        <taxon>Euteleostomi</taxon>
        <taxon>Mammalia</taxon>
        <taxon>Eutheria</taxon>
        <taxon>Laurasiatheria</taxon>
        <taxon>Chiroptera</taxon>
        <taxon>Yangochiroptera</taxon>
        <taxon>Vespertilionidae</taxon>
        <taxon>Cnephaeus</taxon>
    </lineage>
</organism>
<gene>
    <name evidence="4" type="ORF">QTO34_001125</name>
</gene>
<dbReference type="GO" id="GO:0005840">
    <property type="term" value="C:ribosome"/>
    <property type="evidence" value="ECO:0007669"/>
    <property type="project" value="InterPro"/>
</dbReference>
<feature type="domain" description="Large ribosomal subunit protein eL19" evidence="3">
    <location>
        <begin position="134"/>
        <end position="249"/>
    </location>
</feature>
<dbReference type="InterPro" id="IPR035970">
    <property type="entry name" value="60S_ribosomal_eL19_sf"/>
</dbReference>
<evidence type="ECO:0000313" key="5">
    <source>
        <dbReference type="Proteomes" id="UP001177744"/>
    </source>
</evidence>
<name>A0AA40HVC7_CNENI</name>
<dbReference type="PANTHER" id="PTHR18820:SF4">
    <property type="entry name" value="CHROMOSOME 6 OPEN READING FRAME 58"/>
    <property type="match status" value="1"/>
</dbReference>
<dbReference type="GO" id="GO:0003735">
    <property type="term" value="F:structural constituent of ribosome"/>
    <property type="evidence" value="ECO:0007669"/>
    <property type="project" value="InterPro"/>
</dbReference>
<dbReference type="FunFam" id="1.10.1200.240:FF:000001">
    <property type="entry name" value="Ribosomal protein L19"/>
    <property type="match status" value="1"/>
</dbReference>
<reference evidence="4" key="1">
    <citation type="submission" date="2023-06" db="EMBL/GenBank/DDBJ databases">
        <title>Reference genome for the Northern bat (Eptesicus nilssonii), a most northern bat species.</title>
        <authorList>
            <person name="Laine V.N."/>
            <person name="Pulliainen A.T."/>
            <person name="Lilley T.M."/>
        </authorList>
    </citation>
    <scope>NUCLEOTIDE SEQUENCE</scope>
    <source>
        <strain evidence="4">BLF_Eptnil</strain>
        <tissue evidence="4">Kidney</tissue>
    </source>
</reference>
<protein>
    <recommendedName>
        <fullName evidence="3">Large ribosomal subunit protein eL19 domain-containing protein</fullName>
    </recommendedName>
</protein>
<feature type="signal peptide" evidence="2">
    <location>
        <begin position="1"/>
        <end position="20"/>
    </location>
</feature>
<dbReference type="GO" id="GO:0005615">
    <property type="term" value="C:extracellular space"/>
    <property type="evidence" value="ECO:0007669"/>
    <property type="project" value="TreeGrafter"/>
</dbReference>
<feature type="chain" id="PRO_5041330409" description="Large ribosomal subunit protein eL19 domain-containing protein" evidence="2">
    <location>
        <begin position="21"/>
        <end position="496"/>
    </location>
</feature>
<dbReference type="Proteomes" id="UP001177744">
    <property type="component" value="Unassembled WGS sequence"/>
</dbReference>
<evidence type="ECO:0000256" key="1">
    <source>
        <dbReference type="SAM" id="MobiDB-lite"/>
    </source>
</evidence>
<sequence length="496" mass="58066">MWSSLITPTFLFLSFFSVELAPNPESATDENDSYPPFWDQINGDIAEFPVQNNKTIIDPSKYIDRLKMYKILIKKSNKYFAGFGNNKTDNVLWALTLYYGKLYETELFFIYLHILFTLKIDFQNLPIVQSVLMMLKLLAVYLSTVAGEQQIRKLIKDGLIIRKPATVHSQAGCRKNSLARRKGRHTGIGKRKGTANARMPEKVTWVRRMRILRRLLRRYRESKKIDRHMYHSLDLKVKRILMEHIHKLKADKARKKLLADQAEARRSKTKEARKRRINFYVIVLYFLAAIESEFLKDLPYQVVLVSREEYRSDFCYSIAECRASYPQAMDAVNRFYQYLLSREITFIIRDVPHYNIDEDTVILYMWEAHQVGIDIGTSKFSDVSFYSSETERDFSLDFLVTIEFLEAALYRPYFESSAEILVGFPHRLLTDQDRIVLTSNFSIREKALLTLVKLTSEINKLTGGAFFTIWNKVMNLKPARSVARFLLKRLLLIPIS</sequence>
<dbReference type="GO" id="GO:0006412">
    <property type="term" value="P:translation"/>
    <property type="evidence" value="ECO:0007669"/>
    <property type="project" value="InterPro"/>
</dbReference>
<accession>A0AA40HVC7</accession>
<keyword evidence="5" id="KW-1185">Reference proteome</keyword>
<dbReference type="InterPro" id="IPR057260">
    <property type="entry name" value="Ribosomal_L19e_C"/>
</dbReference>
<dbReference type="InterPro" id="IPR008499">
    <property type="entry name" value="Leg1"/>
</dbReference>
<evidence type="ECO:0000259" key="3">
    <source>
        <dbReference type="SMART" id="SM01416"/>
    </source>
</evidence>
<dbReference type="SMART" id="SM01416">
    <property type="entry name" value="Ribosomal_L19e"/>
    <property type="match status" value="1"/>
</dbReference>
<feature type="compositionally biased region" description="Basic residues" evidence="1">
    <location>
        <begin position="177"/>
        <end position="193"/>
    </location>
</feature>